<dbReference type="InterPro" id="IPR013785">
    <property type="entry name" value="Aldolase_TIM"/>
</dbReference>
<accession>A0A7V4G6U7</accession>
<evidence type="ECO:0000256" key="3">
    <source>
        <dbReference type="ARBA" id="ARBA00023102"/>
    </source>
</evidence>
<organism evidence="6">
    <name type="scientific">Desulfobacca acetoxidans</name>
    <dbReference type="NCBI Taxonomy" id="60893"/>
    <lineage>
        <taxon>Bacteria</taxon>
        <taxon>Pseudomonadati</taxon>
        <taxon>Thermodesulfobacteriota</taxon>
        <taxon>Desulfobaccia</taxon>
        <taxon>Desulfobaccales</taxon>
        <taxon>Desulfobaccaceae</taxon>
        <taxon>Desulfobacca</taxon>
    </lineage>
</organism>
<comment type="caution">
    <text evidence="6">The sequence shown here is derived from an EMBL/GenBank/DDBJ whole genome shotgun (WGS) entry which is preliminary data.</text>
</comment>
<name>A0A7V4G6U7_9BACT</name>
<comment type="pathway">
    <text evidence="4">Amino-acid biosynthesis.</text>
</comment>
<dbReference type="SUPFAM" id="SSF51366">
    <property type="entry name" value="Ribulose-phoshate binding barrel"/>
    <property type="match status" value="1"/>
</dbReference>
<dbReference type="GO" id="GO:0000105">
    <property type="term" value="P:L-histidine biosynthetic process"/>
    <property type="evidence" value="ECO:0007669"/>
    <property type="project" value="UniProtKB-KW"/>
</dbReference>
<dbReference type="PANTHER" id="PTHR21235:SF2">
    <property type="entry name" value="IMIDAZOLE GLYCEROL PHOSPHATE SYNTHASE HISHF"/>
    <property type="match status" value="1"/>
</dbReference>
<reference evidence="6" key="1">
    <citation type="journal article" date="2020" name="mSystems">
        <title>Genome- and Community-Level Interaction Insights into Carbon Utilization and Element Cycling Functions of Hydrothermarchaeota in Hydrothermal Sediment.</title>
        <authorList>
            <person name="Zhou Z."/>
            <person name="Liu Y."/>
            <person name="Xu W."/>
            <person name="Pan J."/>
            <person name="Luo Z.H."/>
            <person name="Li M."/>
        </authorList>
    </citation>
    <scope>NUCLEOTIDE SEQUENCE [LARGE SCALE GENOMIC DNA]</scope>
    <source>
        <strain evidence="6">SpSt-548</strain>
    </source>
</reference>
<keyword evidence="2 5" id="KW-0028">Amino-acid biosynthesis</keyword>
<dbReference type="Pfam" id="PF00977">
    <property type="entry name" value="His_biosynth"/>
    <property type="match status" value="1"/>
</dbReference>
<comment type="similarity">
    <text evidence="1 5">Belongs to the HisA/HisF family.</text>
</comment>
<evidence type="ECO:0000313" key="6">
    <source>
        <dbReference type="EMBL" id="HGS04478.1"/>
    </source>
</evidence>
<dbReference type="InterPro" id="IPR011060">
    <property type="entry name" value="RibuloseP-bd_barrel"/>
</dbReference>
<evidence type="ECO:0000256" key="5">
    <source>
        <dbReference type="RuleBase" id="RU003657"/>
    </source>
</evidence>
<dbReference type="InterPro" id="IPR050064">
    <property type="entry name" value="IGPS_HisA/HisF"/>
</dbReference>
<dbReference type="AlphaFoldDB" id="A0A7V4G6U7"/>
<evidence type="ECO:0000256" key="2">
    <source>
        <dbReference type="ARBA" id="ARBA00022605"/>
    </source>
</evidence>
<dbReference type="Gene3D" id="3.20.20.70">
    <property type="entry name" value="Aldolase class I"/>
    <property type="match status" value="1"/>
</dbReference>
<sequence>VIASGGAGRPEHLAEVLTRGKADAALIASMIHYGTYTISGIKTYLSQQGIPMRLTW</sequence>
<dbReference type="InterPro" id="IPR006062">
    <property type="entry name" value="His_biosynth"/>
</dbReference>
<evidence type="ECO:0000256" key="1">
    <source>
        <dbReference type="ARBA" id="ARBA00009667"/>
    </source>
</evidence>
<protein>
    <submittedName>
        <fullName evidence="6">Imidazole glycerol phosphate synthase subunit HisF</fullName>
    </submittedName>
</protein>
<dbReference type="GO" id="GO:0000107">
    <property type="term" value="F:imidazoleglycerol-phosphate synthase activity"/>
    <property type="evidence" value="ECO:0007669"/>
    <property type="project" value="TreeGrafter"/>
</dbReference>
<gene>
    <name evidence="6" type="ORF">ENT08_01860</name>
</gene>
<dbReference type="PANTHER" id="PTHR21235">
    <property type="entry name" value="IMIDAZOLE GLYCEROL PHOSPHATE SYNTHASE SUBUNIT HISF/H IGP SYNTHASE SUBUNIT HISF/H"/>
    <property type="match status" value="1"/>
</dbReference>
<keyword evidence="3 5" id="KW-0368">Histidine biosynthesis</keyword>
<proteinExistence type="inferred from homology"/>
<evidence type="ECO:0000256" key="4">
    <source>
        <dbReference type="ARBA" id="ARBA00029440"/>
    </source>
</evidence>
<dbReference type="EMBL" id="DSXI01000106">
    <property type="protein sequence ID" value="HGS04478.1"/>
    <property type="molecule type" value="Genomic_DNA"/>
</dbReference>
<feature type="non-terminal residue" evidence="6">
    <location>
        <position position="1"/>
    </location>
</feature>